<evidence type="ECO:0000256" key="5">
    <source>
        <dbReference type="ARBA" id="ARBA00023274"/>
    </source>
</evidence>
<evidence type="ECO:0000256" key="7">
    <source>
        <dbReference type="ARBA" id="ARBA00035179"/>
    </source>
</evidence>
<proteinExistence type="inferred from homology"/>
<evidence type="ECO:0000313" key="8">
    <source>
        <dbReference type="EMBL" id="ODV83416.1"/>
    </source>
</evidence>
<dbReference type="PANTHER" id="PTHR28595:SF1">
    <property type="entry name" value="LARGE RIBOSOMAL SUBUNIT PROTEIN ML54"/>
    <property type="match status" value="1"/>
</dbReference>
<dbReference type="PANTHER" id="PTHR28595">
    <property type="entry name" value="39S RIBOSOMAL PROTEIN L54, MITOCHONDRIAL"/>
    <property type="match status" value="1"/>
</dbReference>
<evidence type="ECO:0000256" key="6">
    <source>
        <dbReference type="ARBA" id="ARBA00033752"/>
    </source>
</evidence>
<reference evidence="9" key="1">
    <citation type="submission" date="2016-04" db="EMBL/GenBank/DDBJ databases">
        <title>Comparative genomics of biotechnologically important yeasts.</title>
        <authorList>
            <consortium name="DOE Joint Genome Institute"/>
            <person name="Riley R."/>
            <person name="Haridas S."/>
            <person name="Wolfe K.H."/>
            <person name="Lopes M.R."/>
            <person name="Hittinger C.T."/>
            <person name="Goker M."/>
            <person name="Salamov A."/>
            <person name="Wisecaver J."/>
            <person name="Long T.M."/>
            <person name="Aerts A.L."/>
            <person name="Barry K."/>
            <person name="Choi C."/>
            <person name="Clum A."/>
            <person name="Coughlan A.Y."/>
            <person name="Deshpande S."/>
            <person name="Douglass A.P."/>
            <person name="Hanson S.J."/>
            <person name="Klenk H.-P."/>
            <person name="Labutti K."/>
            <person name="Lapidus A."/>
            <person name="Lindquist E."/>
            <person name="Lipzen A."/>
            <person name="Meier-Kolthoff J.P."/>
            <person name="Ohm R.A."/>
            <person name="Otillar R.P."/>
            <person name="Pangilinan J."/>
            <person name="Peng Y."/>
            <person name="Rokas A."/>
            <person name="Rosa C.A."/>
            <person name="Scheuner C."/>
            <person name="Sibirny A.A."/>
            <person name="Slot J.C."/>
            <person name="Stielow J.B."/>
            <person name="Sun H."/>
            <person name="Kurtzman C.P."/>
            <person name="Blackwell M."/>
            <person name="Grigoriev I.V."/>
            <person name="Jeffries T.W."/>
        </authorList>
    </citation>
    <scope>NUCLEOTIDE SEQUENCE [LARGE SCALE GENOMIC DNA]</scope>
    <source>
        <strain evidence="9">NRRL YB-2248</strain>
    </source>
</reference>
<dbReference type="InterPro" id="IPR013870">
    <property type="entry name" value="Ribosomal_mL54"/>
</dbReference>
<sequence>MSLQTRQSIRRLFSTASHQLQSSCKEGTPINLNIFKAGKPTVALKDEEYPEWLWTLLDKEALLNKLKEEDYFKYKRKMLKKDNVAFCKHNNFMEKMKK</sequence>
<keyword evidence="3" id="KW-0689">Ribosomal protein</keyword>
<keyword evidence="9" id="KW-1185">Reference proteome</keyword>
<dbReference type="Pfam" id="PF08561">
    <property type="entry name" value="Ribosomal_L37"/>
    <property type="match status" value="1"/>
</dbReference>
<keyword evidence="2" id="KW-0809">Transit peptide</keyword>
<protein>
    <recommendedName>
        <fullName evidence="7">Large ribosomal subunit protein mL54</fullName>
    </recommendedName>
</protein>
<comment type="similarity">
    <text evidence="6">Belongs to the mitochondrion-specific ribosomal protein mL54 family.</text>
</comment>
<evidence type="ECO:0000256" key="1">
    <source>
        <dbReference type="ARBA" id="ARBA00004173"/>
    </source>
</evidence>
<keyword evidence="5" id="KW-0687">Ribonucleoprotein</keyword>
<dbReference type="EMBL" id="KV453864">
    <property type="protein sequence ID" value="ODV83416.1"/>
    <property type="molecule type" value="Genomic_DNA"/>
</dbReference>
<evidence type="ECO:0000256" key="2">
    <source>
        <dbReference type="ARBA" id="ARBA00022946"/>
    </source>
</evidence>
<organism evidence="8 9">
    <name type="scientific">[Candida] arabinofermentans NRRL YB-2248</name>
    <dbReference type="NCBI Taxonomy" id="983967"/>
    <lineage>
        <taxon>Eukaryota</taxon>
        <taxon>Fungi</taxon>
        <taxon>Dikarya</taxon>
        <taxon>Ascomycota</taxon>
        <taxon>Saccharomycotina</taxon>
        <taxon>Pichiomycetes</taxon>
        <taxon>Pichiales</taxon>
        <taxon>Pichiaceae</taxon>
        <taxon>Ogataea</taxon>
        <taxon>Ogataea/Candida clade</taxon>
    </lineage>
</organism>
<dbReference type="AlphaFoldDB" id="A0A1E4SV84"/>
<evidence type="ECO:0000313" key="9">
    <source>
        <dbReference type="Proteomes" id="UP000094801"/>
    </source>
</evidence>
<name>A0A1E4SV84_9ASCO</name>
<dbReference type="STRING" id="983967.A0A1E4SV84"/>
<comment type="subcellular location">
    <subcellularLocation>
        <location evidence="1">Mitochondrion</location>
    </subcellularLocation>
</comment>
<evidence type="ECO:0000256" key="3">
    <source>
        <dbReference type="ARBA" id="ARBA00022980"/>
    </source>
</evidence>
<dbReference type="GO" id="GO:0005762">
    <property type="term" value="C:mitochondrial large ribosomal subunit"/>
    <property type="evidence" value="ECO:0007669"/>
    <property type="project" value="TreeGrafter"/>
</dbReference>
<accession>A0A1E4SV84</accession>
<gene>
    <name evidence="8" type="ORF">CANARDRAFT_30035</name>
</gene>
<dbReference type="GO" id="GO:0003735">
    <property type="term" value="F:structural constituent of ribosome"/>
    <property type="evidence" value="ECO:0007669"/>
    <property type="project" value="TreeGrafter"/>
</dbReference>
<keyword evidence="4" id="KW-0496">Mitochondrion</keyword>
<dbReference type="Proteomes" id="UP000094801">
    <property type="component" value="Unassembled WGS sequence"/>
</dbReference>
<dbReference type="OrthoDB" id="10252718at2759"/>
<evidence type="ECO:0000256" key="4">
    <source>
        <dbReference type="ARBA" id="ARBA00023128"/>
    </source>
</evidence>